<organism evidence="2 3">
    <name type="scientific">Baudoinia panamericana (strain UAMH 10762)</name>
    <name type="common">Angels' share fungus</name>
    <name type="synonym">Baudoinia compniacensis (strain UAMH 10762)</name>
    <dbReference type="NCBI Taxonomy" id="717646"/>
    <lineage>
        <taxon>Eukaryota</taxon>
        <taxon>Fungi</taxon>
        <taxon>Dikarya</taxon>
        <taxon>Ascomycota</taxon>
        <taxon>Pezizomycotina</taxon>
        <taxon>Dothideomycetes</taxon>
        <taxon>Dothideomycetidae</taxon>
        <taxon>Mycosphaerellales</taxon>
        <taxon>Teratosphaeriaceae</taxon>
        <taxon>Baudoinia</taxon>
    </lineage>
</organism>
<name>M2LFD9_BAUPA</name>
<proteinExistence type="predicted"/>
<dbReference type="PROSITE" id="PS51257">
    <property type="entry name" value="PROKAR_LIPOPROTEIN"/>
    <property type="match status" value="1"/>
</dbReference>
<dbReference type="RefSeq" id="XP_007680093.1">
    <property type="nucleotide sequence ID" value="XM_007681903.1"/>
</dbReference>
<dbReference type="GeneID" id="19110379"/>
<dbReference type="Proteomes" id="UP000011761">
    <property type="component" value="Unassembled WGS sequence"/>
</dbReference>
<dbReference type="AlphaFoldDB" id="M2LFD9"/>
<evidence type="ECO:0000313" key="3">
    <source>
        <dbReference type="Proteomes" id="UP000011761"/>
    </source>
</evidence>
<protein>
    <submittedName>
        <fullName evidence="2">Uncharacterized protein</fullName>
    </submittedName>
</protein>
<dbReference type="KEGG" id="bcom:BAUCODRAFT_261298"/>
<evidence type="ECO:0000256" key="1">
    <source>
        <dbReference type="SAM" id="MobiDB-lite"/>
    </source>
</evidence>
<dbReference type="EMBL" id="KB445561">
    <property type="protein sequence ID" value="EMC92752.1"/>
    <property type="molecule type" value="Genomic_DNA"/>
</dbReference>
<feature type="compositionally biased region" description="Polar residues" evidence="1">
    <location>
        <begin position="16"/>
        <end position="26"/>
    </location>
</feature>
<feature type="region of interest" description="Disordered" evidence="1">
    <location>
        <begin position="1"/>
        <end position="54"/>
    </location>
</feature>
<sequence>MSLQQRRQAQRCVGMPSTNTASTTGCANGELTPTPPQGRTRIRNPVPNTDRWPRRPVGMLQRVHSSFLSSESSLGMERGGQYRGRHTVAEAGSSNRLGLLGDSSPGRSCFEGTDSGGYDSDDEFRLSTDDGTSILAHQEDADGEEIISQNSLHVDVVGVANDKHEKKRQDSARTAESTRRKSSIWSFSQSVPNKLRRLGSHFPIRRISKSAEQDDINPLTEQTVAGIPRSTFLECAREYATIDPSAAMFEGSSNDCTAPDEQYGVSDGLPELFGCMEILARHHQNDVRRREGRAGYGPHGASVARMMFVRSHDGGAG</sequence>
<keyword evidence="3" id="KW-1185">Reference proteome</keyword>
<accession>M2LFD9</accession>
<reference evidence="2 3" key="1">
    <citation type="journal article" date="2012" name="PLoS Pathog.">
        <title>Diverse lifestyles and strategies of plant pathogenesis encoded in the genomes of eighteen Dothideomycetes fungi.</title>
        <authorList>
            <person name="Ohm R.A."/>
            <person name="Feau N."/>
            <person name="Henrissat B."/>
            <person name="Schoch C.L."/>
            <person name="Horwitz B.A."/>
            <person name="Barry K.W."/>
            <person name="Condon B.J."/>
            <person name="Copeland A.C."/>
            <person name="Dhillon B."/>
            <person name="Glaser F."/>
            <person name="Hesse C.N."/>
            <person name="Kosti I."/>
            <person name="LaButti K."/>
            <person name="Lindquist E.A."/>
            <person name="Lucas S."/>
            <person name="Salamov A.A."/>
            <person name="Bradshaw R.E."/>
            <person name="Ciuffetti L."/>
            <person name="Hamelin R.C."/>
            <person name="Kema G.H.J."/>
            <person name="Lawrence C."/>
            <person name="Scott J.A."/>
            <person name="Spatafora J.W."/>
            <person name="Turgeon B.G."/>
            <person name="de Wit P.J.G.M."/>
            <person name="Zhong S."/>
            <person name="Goodwin S.B."/>
            <person name="Grigoriev I.V."/>
        </authorList>
    </citation>
    <scope>NUCLEOTIDE SEQUENCE [LARGE SCALE GENOMIC DNA]</scope>
    <source>
        <strain evidence="2 3">UAMH 10762</strain>
    </source>
</reference>
<dbReference type="HOGENOM" id="CLU_877122_0_0_1"/>
<evidence type="ECO:0000313" key="2">
    <source>
        <dbReference type="EMBL" id="EMC92752.1"/>
    </source>
</evidence>
<gene>
    <name evidence="2" type="ORF">BAUCODRAFT_261298</name>
</gene>